<dbReference type="RefSeq" id="XP_007501295.1">
    <property type="nucleotide sequence ID" value="XM_007501233.3"/>
</dbReference>
<evidence type="ECO:0000256" key="1">
    <source>
        <dbReference type="SAM" id="MobiDB-lite"/>
    </source>
</evidence>
<name>K7E462_MONDO</name>
<dbReference type="Bgee" id="ENSMODG00000027706">
    <property type="expression patterns" value="Expressed in spermatid and 4 other cell types or tissues"/>
</dbReference>
<protein>
    <submittedName>
        <fullName evidence="2">Chromosome 7 C13orf46 homolog</fullName>
    </submittedName>
</protein>
<reference evidence="2" key="2">
    <citation type="submission" date="2025-08" db="UniProtKB">
        <authorList>
            <consortium name="Ensembl"/>
        </authorList>
    </citation>
    <scope>IDENTIFICATION</scope>
</reference>
<dbReference type="GeneTree" id="ENSGT00390000016480"/>
<accession>K7E462</accession>
<dbReference type="OMA" id="DEMQTSW"/>
<evidence type="ECO:0000313" key="2">
    <source>
        <dbReference type="Ensembl" id="ENSMODP00000040564.1"/>
    </source>
</evidence>
<evidence type="ECO:0000313" key="3">
    <source>
        <dbReference type="Proteomes" id="UP000002280"/>
    </source>
</evidence>
<dbReference type="Proteomes" id="UP000002280">
    <property type="component" value="Chromosome 7"/>
</dbReference>
<reference evidence="2 3" key="1">
    <citation type="journal article" date="2007" name="Nature">
        <title>Genome of the marsupial Monodelphis domestica reveals innovation in non-coding sequences.</title>
        <authorList>
            <person name="Mikkelsen T.S."/>
            <person name="Wakefield M.J."/>
            <person name="Aken B."/>
            <person name="Amemiya C.T."/>
            <person name="Chang J.L."/>
            <person name="Duke S."/>
            <person name="Garber M."/>
            <person name="Gentles A.J."/>
            <person name="Goodstadt L."/>
            <person name="Heger A."/>
            <person name="Jurka J."/>
            <person name="Kamal M."/>
            <person name="Mauceli E."/>
            <person name="Searle S.M."/>
            <person name="Sharpe T."/>
            <person name="Baker M.L."/>
            <person name="Batzer M.A."/>
            <person name="Benos P.V."/>
            <person name="Belov K."/>
            <person name="Clamp M."/>
            <person name="Cook A."/>
            <person name="Cuff J."/>
            <person name="Das R."/>
            <person name="Davidow L."/>
            <person name="Deakin J.E."/>
            <person name="Fazzari M.J."/>
            <person name="Glass J.L."/>
            <person name="Grabherr M."/>
            <person name="Greally J.M."/>
            <person name="Gu W."/>
            <person name="Hore T.A."/>
            <person name="Huttley G.A."/>
            <person name="Kleber M."/>
            <person name="Jirtle R.L."/>
            <person name="Koina E."/>
            <person name="Lee J.T."/>
            <person name="Mahony S."/>
            <person name="Marra M.A."/>
            <person name="Miller R.D."/>
            <person name="Nicholls R.D."/>
            <person name="Oda M."/>
            <person name="Papenfuss A.T."/>
            <person name="Parra Z.E."/>
            <person name="Pollock D.D."/>
            <person name="Ray D.A."/>
            <person name="Schein J.E."/>
            <person name="Speed T.P."/>
            <person name="Thompson K."/>
            <person name="VandeBerg J.L."/>
            <person name="Wade C.M."/>
            <person name="Walker J.A."/>
            <person name="Waters P.D."/>
            <person name="Webber C."/>
            <person name="Weidman J.R."/>
            <person name="Xie X."/>
            <person name="Zody M.C."/>
            <person name="Baldwin J."/>
            <person name="Abdouelleil A."/>
            <person name="Abdulkadir J."/>
            <person name="Abebe A."/>
            <person name="Abera B."/>
            <person name="Abreu J."/>
            <person name="Acer S.C."/>
            <person name="Aftuck L."/>
            <person name="Alexander A."/>
            <person name="An P."/>
            <person name="Anderson E."/>
            <person name="Anderson S."/>
            <person name="Arachi H."/>
            <person name="Azer M."/>
            <person name="Bachantsang P."/>
            <person name="Barry A."/>
            <person name="Bayul T."/>
            <person name="Berlin A."/>
            <person name="Bessette D."/>
            <person name="Bloom T."/>
            <person name="Bloom T."/>
            <person name="Boguslavskiy L."/>
            <person name="Bonnet C."/>
            <person name="Boukhgalter B."/>
            <person name="Bourzgui I."/>
            <person name="Brown A."/>
            <person name="Cahill P."/>
            <person name="Channer S."/>
            <person name="Cheshatsang Y."/>
            <person name="Chuda L."/>
            <person name="Citroen M."/>
            <person name="Collymore A."/>
            <person name="Cooke P."/>
            <person name="Costello M."/>
            <person name="D'Aco K."/>
            <person name="Daza R."/>
            <person name="De Haan G."/>
            <person name="DeGray S."/>
            <person name="DeMaso C."/>
            <person name="Dhargay N."/>
            <person name="Dooley K."/>
            <person name="Dooley E."/>
            <person name="Doricent M."/>
            <person name="Dorje P."/>
            <person name="Dorjee K."/>
            <person name="Dupes A."/>
            <person name="Elong R."/>
            <person name="Falk J."/>
            <person name="Farina A."/>
            <person name="Faro S."/>
            <person name="Ferguson D."/>
            <person name="Fisher S."/>
            <person name="Foley C.D."/>
            <person name="Franke A."/>
            <person name="Friedrich D."/>
            <person name="Gadbois L."/>
            <person name="Gearin G."/>
            <person name="Gearin C.R."/>
            <person name="Giannoukos G."/>
            <person name="Goode T."/>
            <person name="Graham J."/>
            <person name="Grandbois E."/>
            <person name="Grewal S."/>
            <person name="Gyaltsen K."/>
            <person name="Hafez N."/>
            <person name="Hagos B."/>
            <person name="Hall J."/>
            <person name="Henson C."/>
            <person name="Hollinger A."/>
            <person name="Honan T."/>
            <person name="Huard M.D."/>
            <person name="Hughes L."/>
            <person name="Hurhula B."/>
            <person name="Husby M.E."/>
            <person name="Kamat A."/>
            <person name="Kanga B."/>
            <person name="Kashin S."/>
            <person name="Khazanovich D."/>
            <person name="Kisner P."/>
            <person name="Lance K."/>
            <person name="Lara M."/>
            <person name="Lee W."/>
            <person name="Lennon N."/>
            <person name="Letendre F."/>
            <person name="LeVine R."/>
            <person name="Lipovsky A."/>
            <person name="Liu X."/>
            <person name="Liu J."/>
            <person name="Liu S."/>
            <person name="Lokyitsang T."/>
            <person name="Lokyitsang Y."/>
            <person name="Lubonja R."/>
            <person name="Lui A."/>
            <person name="MacDonald P."/>
            <person name="Magnisalis V."/>
            <person name="Maru K."/>
            <person name="Matthews C."/>
            <person name="McCusker W."/>
            <person name="McDonough S."/>
            <person name="Mehta T."/>
            <person name="Meldrim J."/>
            <person name="Meneus L."/>
            <person name="Mihai O."/>
            <person name="Mihalev A."/>
            <person name="Mihova T."/>
            <person name="Mittelman R."/>
            <person name="Mlenga V."/>
            <person name="Montmayeur A."/>
            <person name="Mulrain L."/>
            <person name="Navidi A."/>
            <person name="Naylor J."/>
            <person name="Negash T."/>
            <person name="Nguyen T."/>
            <person name="Nguyen N."/>
            <person name="Nicol R."/>
            <person name="Norbu C."/>
            <person name="Norbu N."/>
            <person name="Novod N."/>
            <person name="O'Neill B."/>
            <person name="Osman S."/>
            <person name="Markiewicz E."/>
            <person name="Oyono O.L."/>
            <person name="Patti C."/>
            <person name="Phunkhang P."/>
            <person name="Pierre F."/>
            <person name="Priest M."/>
            <person name="Raghuraman S."/>
            <person name="Rege F."/>
            <person name="Reyes R."/>
            <person name="Rise C."/>
            <person name="Rogov P."/>
            <person name="Ross K."/>
            <person name="Ryan E."/>
            <person name="Settipalli S."/>
            <person name="Shea T."/>
            <person name="Sherpa N."/>
            <person name="Shi L."/>
            <person name="Shih D."/>
            <person name="Sparrow T."/>
            <person name="Spaulding J."/>
            <person name="Stalker J."/>
            <person name="Stange-Thomann N."/>
            <person name="Stavropoulos S."/>
            <person name="Stone C."/>
            <person name="Strader C."/>
            <person name="Tesfaye S."/>
            <person name="Thomson T."/>
            <person name="Thoulutsang Y."/>
            <person name="Thoulutsang D."/>
            <person name="Topham K."/>
            <person name="Topping I."/>
            <person name="Tsamla T."/>
            <person name="Vassiliev H."/>
            <person name="Vo A."/>
            <person name="Wangchuk T."/>
            <person name="Wangdi T."/>
            <person name="Weiand M."/>
            <person name="Wilkinson J."/>
            <person name="Wilson A."/>
            <person name="Yadav S."/>
            <person name="Young G."/>
            <person name="Yu Q."/>
            <person name="Zembek L."/>
            <person name="Zhong D."/>
            <person name="Zimmer A."/>
            <person name="Zwirko Z."/>
            <person name="Jaffe D.B."/>
            <person name="Alvarez P."/>
            <person name="Brockman W."/>
            <person name="Butler J."/>
            <person name="Chin C."/>
            <person name="Gnerre S."/>
            <person name="MacCallum I."/>
            <person name="Graves J.A."/>
            <person name="Ponting C.P."/>
            <person name="Breen M."/>
            <person name="Samollow P.B."/>
            <person name="Lander E.S."/>
            <person name="Lindblad-Toh K."/>
        </authorList>
    </citation>
    <scope>NUCLEOTIDE SEQUENCE [LARGE SCALE GENOMIC DNA]</scope>
</reference>
<dbReference type="GeneID" id="103103320"/>
<feature type="compositionally biased region" description="Basic and acidic residues" evidence="1">
    <location>
        <begin position="94"/>
        <end position="142"/>
    </location>
</feature>
<dbReference type="InterPro" id="IPR040020">
    <property type="entry name" value="C13orf46-like"/>
</dbReference>
<dbReference type="OrthoDB" id="9451238at2759"/>
<gene>
    <name evidence="2" type="primary">C8H13orf46</name>
</gene>
<dbReference type="RefSeq" id="XP_007501296.1">
    <property type="nucleotide sequence ID" value="XM_007501234.3"/>
</dbReference>
<feature type="region of interest" description="Disordered" evidence="1">
    <location>
        <begin position="62"/>
        <end position="147"/>
    </location>
</feature>
<feature type="region of interest" description="Disordered" evidence="1">
    <location>
        <begin position="193"/>
        <end position="212"/>
    </location>
</feature>
<keyword evidence="3" id="KW-1185">Reference proteome</keyword>
<dbReference type="eggNOG" id="ENOG502TDTW">
    <property type="taxonomic scope" value="Eukaryota"/>
</dbReference>
<dbReference type="AlphaFoldDB" id="K7E462"/>
<dbReference type="InParanoid" id="K7E462"/>
<proteinExistence type="predicted"/>
<dbReference type="Ensembl" id="ENSMODT00000043669.2">
    <property type="protein sequence ID" value="ENSMODP00000040564.1"/>
    <property type="gene ID" value="ENSMODG00000027706.2"/>
</dbReference>
<dbReference type="PANTHER" id="PTHR39223">
    <property type="entry name" value="RIKEN CDNA 1700029H14 GENE"/>
    <property type="match status" value="1"/>
</dbReference>
<dbReference type="CTD" id="110141676"/>
<organism evidence="2 3">
    <name type="scientific">Monodelphis domestica</name>
    <name type="common">Gray short-tailed opossum</name>
    <dbReference type="NCBI Taxonomy" id="13616"/>
    <lineage>
        <taxon>Eukaryota</taxon>
        <taxon>Metazoa</taxon>
        <taxon>Chordata</taxon>
        <taxon>Craniata</taxon>
        <taxon>Vertebrata</taxon>
        <taxon>Euteleostomi</taxon>
        <taxon>Mammalia</taxon>
        <taxon>Metatheria</taxon>
        <taxon>Didelphimorphia</taxon>
        <taxon>Didelphidae</taxon>
        <taxon>Monodelphis</taxon>
    </lineage>
</organism>
<dbReference type="HOGENOM" id="CLU_107852_0_0_1"/>
<reference evidence="2" key="3">
    <citation type="submission" date="2025-09" db="UniProtKB">
        <authorList>
            <consortium name="Ensembl"/>
        </authorList>
    </citation>
    <scope>IDENTIFICATION</scope>
</reference>
<sequence length="234" mass="26516">MEKEAVYRRHRLVPGSPPSVTAPGLYKAVTEASELQRRKSIGGFPPKGDSGAPIEKLLQEFEGEDLEKESKGEAEGISCQIILEDEKDDQNQGDLKRLDQDKDIVKDKDKEKIEQESEKKEEGKQIKEEQDEEKKDREKENYALELDTTQSLGKGLESLKIDDILLNSETHLMKPPVAFVEIDLEERVEEKIENTLTEEKSSKADAGDMSEDESKTMWICCFPVSSKKKSKEKA</sequence>
<feature type="compositionally biased region" description="Basic and acidic residues" evidence="1">
    <location>
        <begin position="193"/>
        <end position="206"/>
    </location>
</feature>
<feature type="region of interest" description="Disordered" evidence="1">
    <location>
        <begin position="1"/>
        <end position="21"/>
    </location>
</feature>
<dbReference type="PANTHER" id="PTHR39223:SF1">
    <property type="entry name" value="RIKEN CDNA 1700029H14 GENE"/>
    <property type="match status" value="1"/>
</dbReference>